<name>A0ABU5E3R7_9PROT</name>
<dbReference type="SUPFAM" id="SSF47240">
    <property type="entry name" value="Ferritin-like"/>
    <property type="match status" value="1"/>
</dbReference>
<dbReference type="RefSeq" id="WP_320502695.1">
    <property type="nucleotide sequence ID" value="NZ_JAXCLX010000004.1"/>
</dbReference>
<accession>A0ABU5E3R7</accession>
<sequence length="319" mass="35364">MQMQQTMAAPSRAASYAPGAYSYADTLATSQRVNWRIEDIIGPDKPLDFSKPFMPKNLARIDSLGMLDDAEKLVLNHIRGHGYLYIFGLVEEFILPFVLDHARPHLAKDDARTRALLQFAGEEAKHIDLFKRFRREFQAGFGTDCEVIGPAAAIADAVLAHDPLAVALLILHIEWMSQRHYVDSVRDDQDLDPQFKSLLKHHWMEESQHAKLDTLMVEALAESRDAAAIDAAVDGYLALGGMIDGALKQQAAFDLDALTAATGRRFDAETATAIITQQHQAQRWTYIGSGMTHPNFMGTLQHIAPARAKTLGELAPVFC</sequence>
<comment type="caution">
    <text evidence="1">The sequence shown here is derived from an EMBL/GenBank/DDBJ whole genome shotgun (WGS) entry which is preliminary data.</text>
</comment>
<evidence type="ECO:0000313" key="2">
    <source>
        <dbReference type="Proteomes" id="UP001271769"/>
    </source>
</evidence>
<dbReference type="Proteomes" id="UP001271769">
    <property type="component" value="Unassembled WGS sequence"/>
</dbReference>
<evidence type="ECO:0008006" key="3">
    <source>
        <dbReference type="Google" id="ProtNLM"/>
    </source>
</evidence>
<evidence type="ECO:0000313" key="1">
    <source>
        <dbReference type="EMBL" id="MDY0874225.1"/>
    </source>
</evidence>
<dbReference type="InterPro" id="IPR009078">
    <property type="entry name" value="Ferritin-like_SF"/>
</dbReference>
<protein>
    <recommendedName>
        <fullName evidence="3">Ferritin-like domain-containing protein</fullName>
    </recommendedName>
</protein>
<proteinExistence type="predicted"/>
<dbReference type="EMBL" id="JAXCLX010000004">
    <property type="protein sequence ID" value="MDY0874225.1"/>
    <property type="molecule type" value="Genomic_DNA"/>
</dbReference>
<gene>
    <name evidence="1" type="ORF">SMD31_19960</name>
</gene>
<organism evidence="1 2">
    <name type="scientific">Dongia rigui</name>
    <dbReference type="NCBI Taxonomy" id="940149"/>
    <lineage>
        <taxon>Bacteria</taxon>
        <taxon>Pseudomonadati</taxon>
        <taxon>Pseudomonadota</taxon>
        <taxon>Alphaproteobacteria</taxon>
        <taxon>Rhodospirillales</taxon>
        <taxon>Dongiaceae</taxon>
        <taxon>Dongia</taxon>
    </lineage>
</organism>
<keyword evidence="2" id="KW-1185">Reference proteome</keyword>
<reference evidence="1 2" key="1">
    <citation type="journal article" date="2013" name="Antonie Van Leeuwenhoek">
        <title>Dongia rigui sp. nov., isolated from freshwater of a large wetland in Korea.</title>
        <authorList>
            <person name="Baik K.S."/>
            <person name="Hwang Y.M."/>
            <person name="Choi J.S."/>
            <person name="Kwon J."/>
            <person name="Seong C.N."/>
        </authorList>
    </citation>
    <scope>NUCLEOTIDE SEQUENCE [LARGE SCALE GENOMIC DNA]</scope>
    <source>
        <strain evidence="1 2">04SU4-P</strain>
    </source>
</reference>